<dbReference type="SMART" id="SM00454">
    <property type="entry name" value="SAM"/>
    <property type="match status" value="1"/>
</dbReference>
<comment type="caution">
    <text evidence="3">The sequence shown here is derived from an EMBL/GenBank/DDBJ whole genome shotgun (WGS) entry which is preliminary data.</text>
</comment>
<reference evidence="3 4" key="1">
    <citation type="journal article" date="2013" name="Curr. Biol.">
        <title>The Genome of the Foraminiferan Reticulomyxa filosa.</title>
        <authorList>
            <person name="Glockner G."/>
            <person name="Hulsmann N."/>
            <person name="Schleicher M."/>
            <person name="Noegel A.A."/>
            <person name="Eichinger L."/>
            <person name="Gallinger C."/>
            <person name="Pawlowski J."/>
            <person name="Sierra R."/>
            <person name="Euteneuer U."/>
            <person name="Pillet L."/>
            <person name="Moustafa A."/>
            <person name="Platzer M."/>
            <person name="Groth M."/>
            <person name="Szafranski K."/>
            <person name="Schliwa M."/>
        </authorList>
    </citation>
    <scope>NUCLEOTIDE SEQUENCE [LARGE SCALE GENOMIC DNA]</scope>
</reference>
<keyword evidence="4" id="KW-1185">Reference proteome</keyword>
<dbReference type="OrthoDB" id="196165at2759"/>
<feature type="non-terminal residue" evidence="3">
    <location>
        <position position="1"/>
    </location>
</feature>
<dbReference type="InterPro" id="IPR001660">
    <property type="entry name" value="SAM"/>
</dbReference>
<dbReference type="EMBL" id="ASPP01007879">
    <property type="protein sequence ID" value="ETO26416.1"/>
    <property type="molecule type" value="Genomic_DNA"/>
</dbReference>
<evidence type="ECO:0000313" key="4">
    <source>
        <dbReference type="Proteomes" id="UP000023152"/>
    </source>
</evidence>
<dbReference type="Proteomes" id="UP000023152">
    <property type="component" value="Unassembled WGS sequence"/>
</dbReference>
<dbReference type="PROSITE" id="PS50105">
    <property type="entry name" value="SAM_DOMAIN"/>
    <property type="match status" value="1"/>
</dbReference>
<name>X6NKD0_RETFI</name>
<evidence type="ECO:0000313" key="3">
    <source>
        <dbReference type="EMBL" id="ETO26416.1"/>
    </source>
</evidence>
<feature type="domain" description="SAM" evidence="2">
    <location>
        <begin position="67"/>
        <end position="109"/>
    </location>
</feature>
<dbReference type="SUPFAM" id="SSF47769">
    <property type="entry name" value="SAM/Pointed domain"/>
    <property type="match status" value="1"/>
</dbReference>
<organism evidence="3 4">
    <name type="scientific">Reticulomyxa filosa</name>
    <dbReference type="NCBI Taxonomy" id="46433"/>
    <lineage>
        <taxon>Eukaryota</taxon>
        <taxon>Sar</taxon>
        <taxon>Rhizaria</taxon>
        <taxon>Retaria</taxon>
        <taxon>Foraminifera</taxon>
        <taxon>Monothalamids</taxon>
        <taxon>Reticulomyxidae</taxon>
        <taxon>Reticulomyxa</taxon>
    </lineage>
</organism>
<feature type="region of interest" description="Disordered" evidence="1">
    <location>
        <begin position="148"/>
        <end position="221"/>
    </location>
</feature>
<dbReference type="InterPro" id="IPR013761">
    <property type="entry name" value="SAM/pointed_sf"/>
</dbReference>
<evidence type="ECO:0000256" key="1">
    <source>
        <dbReference type="SAM" id="MobiDB-lite"/>
    </source>
</evidence>
<feature type="non-terminal residue" evidence="3">
    <location>
        <position position="255"/>
    </location>
</feature>
<protein>
    <recommendedName>
        <fullName evidence="2">SAM domain-containing protein</fullName>
    </recommendedName>
</protein>
<proteinExistence type="predicted"/>
<gene>
    <name evidence="3" type="ORF">RFI_10721</name>
</gene>
<dbReference type="Pfam" id="PF00536">
    <property type="entry name" value="SAM_1"/>
    <property type="match status" value="1"/>
</dbReference>
<accession>X6NKD0</accession>
<dbReference type="Gene3D" id="1.10.150.50">
    <property type="entry name" value="Transcription Factor, Ets-1"/>
    <property type="match status" value="1"/>
</dbReference>
<dbReference type="AlphaFoldDB" id="X6NKD0"/>
<sequence>QAKGVQHEQLRQQQMLQKNLTELIGVDVIGEFCDMASNIASKSQQQQQQRQRQRQMNETKCLDVSRWSHVQVGRWIASLGLLKYQLEFEYQQIDGKKLLRMRYDDLLDILRNKEDTFYLFQRLQKLQMTWRDLFVTLRKDMYANRKKRKQLKQQLEARKANSSEQDNNDDDPAMSSVITNTTKTSKTDLETNMDAVTKQPNDKSSYRSVTPQPPKSGGLTELKRNFRTWVAKKKKIRANTNIDELEDIVTKMNAF</sequence>
<evidence type="ECO:0000259" key="2">
    <source>
        <dbReference type="PROSITE" id="PS50105"/>
    </source>
</evidence>